<dbReference type="PROSITE" id="PS51635">
    <property type="entry name" value="PNPLA"/>
    <property type="match status" value="1"/>
</dbReference>
<feature type="short sequence motif" description="GXSXG" evidence="2">
    <location>
        <begin position="75"/>
        <end position="79"/>
    </location>
</feature>
<evidence type="ECO:0000313" key="4">
    <source>
        <dbReference type="EMBL" id="PPK85131.1"/>
    </source>
</evidence>
<evidence type="ECO:0000313" key="5">
    <source>
        <dbReference type="Proteomes" id="UP000237662"/>
    </source>
</evidence>
<dbReference type="SUPFAM" id="SSF52151">
    <property type="entry name" value="FabD/lysophospholipase-like"/>
    <property type="match status" value="1"/>
</dbReference>
<feature type="short sequence motif" description="GXGXXG" evidence="2">
    <location>
        <begin position="48"/>
        <end position="53"/>
    </location>
</feature>
<feature type="short sequence motif" description="DGA/G" evidence="2">
    <location>
        <begin position="290"/>
        <end position="292"/>
    </location>
</feature>
<protein>
    <submittedName>
        <fullName evidence="4">Patatin-like phospholipase</fullName>
    </submittedName>
</protein>
<feature type="active site" description="Proton acceptor" evidence="2">
    <location>
        <position position="290"/>
    </location>
</feature>
<feature type="active site" description="Nucleophile" evidence="2">
    <location>
        <position position="77"/>
    </location>
</feature>
<sequence length="607" mass="69615">MHIQAYEQAVFDIIEDLKEYRAKRGDRFRYSDIFDEAGNQYVNLVQEGGGILGIALVGFTYVLEEMGIRFLSLGGTSAGSINALLMADLGTPEEKKSVRILERIATKDFMDFVDGGYDAEQLTAAFDSGNKIQLYLHLITNIAEIKDKLGINPGLHFEDWLREMLRHDSWEGLKENLCALPESLYHLSNYGKRRRPVTAGELDPKIAIVAADITTQTKVEFPRMAHLYYAEPEAQNPASFVRASMSIPFFFEPKRASLAWTRGKEDEVRRRWRAVADYTGELPKEIVFVDGGVMSNFPIDLFHQPDVIPLRPTIGVKLGVDRNYAREIDGLADFIGNMASGVRNLRDFEFIRNHPEYKDLVEYIDIEGFNWIDFNISEAEKLKLFRQGARAASHFLRRFNWSDYKDTIKANLLRRIKPVMWELSDLRDLSDTLEVLGIHDDKELEARINRIQQRKEPYNVLWIDDAFTYALPLAILDRLHTFCYSVRTSDEAMQLLMNKNKFNDDPTTQIDLIISDVTRREDKGNDKLRGLDFAALLAEDPDWKEIPVLMYAHDREDLVERYGGPIPPNIVNRPEKNTIVHRHFIEEVIEGLTRRLGQSSGQSGTTA</sequence>
<dbReference type="AlphaFoldDB" id="A0A2S6I220"/>
<dbReference type="InterPro" id="IPR002641">
    <property type="entry name" value="PNPLA_dom"/>
</dbReference>
<dbReference type="InterPro" id="IPR052580">
    <property type="entry name" value="Lipid_Hydrolase"/>
</dbReference>
<dbReference type="PANTHER" id="PTHR46394">
    <property type="entry name" value="ANNEXIN"/>
    <property type="match status" value="1"/>
</dbReference>
<keyword evidence="2" id="KW-0378">Hydrolase</keyword>
<keyword evidence="1 2" id="KW-0443">Lipid metabolism</keyword>
<dbReference type="OrthoDB" id="9770965at2"/>
<evidence type="ECO:0000259" key="3">
    <source>
        <dbReference type="PROSITE" id="PS51635"/>
    </source>
</evidence>
<reference evidence="4 5" key="1">
    <citation type="submission" date="2018-02" db="EMBL/GenBank/DDBJ databases">
        <title>Genomic Encyclopedia of Archaeal and Bacterial Type Strains, Phase II (KMG-II): from individual species to whole genera.</title>
        <authorList>
            <person name="Goeker M."/>
        </authorList>
    </citation>
    <scope>NUCLEOTIDE SEQUENCE [LARGE SCALE GENOMIC DNA]</scope>
    <source>
        <strain evidence="4 5">DSM 29526</strain>
    </source>
</reference>
<keyword evidence="2" id="KW-0442">Lipid degradation</keyword>
<name>A0A2S6I220_9BACT</name>
<comment type="caution">
    <text evidence="4">The sequence shown here is derived from an EMBL/GenBank/DDBJ whole genome shotgun (WGS) entry which is preliminary data.</text>
</comment>
<dbReference type="InterPro" id="IPR016035">
    <property type="entry name" value="Acyl_Trfase/lysoPLipase"/>
</dbReference>
<gene>
    <name evidence="4" type="ORF">CLV84_2022</name>
</gene>
<dbReference type="GO" id="GO:0016042">
    <property type="term" value="P:lipid catabolic process"/>
    <property type="evidence" value="ECO:0007669"/>
    <property type="project" value="UniProtKB-UniRule"/>
</dbReference>
<organism evidence="4 5">
    <name type="scientific">Neolewinella xylanilytica</name>
    <dbReference type="NCBI Taxonomy" id="1514080"/>
    <lineage>
        <taxon>Bacteria</taxon>
        <taxon>Pseudomonadati</taxon>
        <taxon>Bacteroidota</taxon>
        <taxon>Saprospiria</taxon>
        <taxon>Saprospirales</taxon>
        <taxon>Lewinellaceae</taxon>
        <taxon>Neolewinella</taxon>
    </lineage>
</organism>
<feature type="domain" description="PNPLA" evidence="3">
    <location>
        <begin position="44"/>
        <end position="303"/>
    </location>
</feature>
<dbReference type="Proteomes" id="UP000237662">
    <property type="component" value="Unassembled WGS sequence"/>
</dbReference>
<proteinExistence type="predicted"/>
<evidence type="ECO:0000256" key="1">
    <source>
        <dbReference type="ARBA" id="ARBA00023098"/>
    </source>
</evidence>
<dbReference type="Gene3D" id="3.40.1090.10">
    <property type="entry name" value="Cytosolic phospholipase A2 catalytic domain"/>
    <property type="match status" value="1"/>
</dbReference>
<dbReference type="EMBL" id="PTJC01000006">
    <property type="protein sequence ID" value="PPK85131.1"/>
    <property type="molecule type" value="Genomic_DNA"/>
</dbReference>
<keyword evidence="5" id="KW-1185">Reference proteome</keyword>
<dbReference type="Pfam" id="PF01734">
    <property type="entry name" value="Patatin"/>
    <property type="match status" value="1"/>
</dbReference>
<dbReference type="GO" id="GO:0016787">
    <property type="term" value="F:hydrolase activity"/>
    <property type="evidence" value="ECO:0007669"/>
    <property type="project" value="UniProtKB-UniRule"/>
</dbReference>
<accession>A0A2S6I220</accession>
<evidence type="ECO:0000256" key="2">
    <source>
        <dbReference type="PROSITE-ProRule" id="PRU01161"/>
    </source>
</evidence>
<dbReference type="PANTHER" id="PTHR46394:SF1">
    <property type="entry name" value="PNPLA DOMAIN-CONTAINING PROTEIN"/>
    <property type="match status" value="1"/>
</dbReference>
<dbReference type="RefSeq" id="WP_104419646.1">
    <property type="nucleotide sequence ID" value="NZ_PTJC01000006.1"/>
</dbReference>